<keyword evidence="1" id="KW-0560">Oxidoreductase</keyword>
<proteinExistence type="predicted"/>
<evidence type="ECO:0000313" key="3">
    <source>
        <dbReference type="Proteomes" id="UP001341840"/>
    </source>
</evidence>
<evidence type="ECO:0000256" key="1">
    <source>
        <dbReference type="ARBA" id="ARBA00023002"/>
    </source>
</evidence>
<organism evidence="2 3">
    <name type="scientific">Stylosanthes scabra</name>
    <dbReference type="NCBI Taxonomy" id="79078"/>
    <lineage>
        <taxon>Eukaryota</taxon>
        <taxon>Viridiplantae</taxon>
        <taxon>Streptophyta</taxon>
        <taxon>Embryophyta</taxon>
        <taxon>Tracheophyta</taxon>
        <taxon>Spermatophyta</taxon>
        <taxon>Magnoliopsida</taxon>
        <taxon>eudicotyledons</taxon>
        <taxon>Gunneridae</taxon>
        <taxon>Pentapetalae</taxon>
        <taxon>rosids</taxon>
        <taxon>fabids</taxon>
        <taxon>Fabales</taxon>
        <taxon>Fabaceae</taxon>
        <taxon>Papilionoideae</taxon>
        <taxon>50 kb inversion clade</taxon>
        <taxon>dalbergioids sensu lato</taxon>
        <taxon>Dalbergieae</taxon>
        <taxon>Pterocarpus clade</taxon>
        <taxon>Stylosanthes</taxon>
    </lineage>
</organism>
<name>A0ABU6TGD1_9FABA</name>
<dbReference type="PANTHER" id="PTHR21256">
    <property type="entry name" value="HISTIDINOL DEHYDROGENASE HDH"/>
    <property type="match status" value="1"/>
</dbReference>
<comment type="caution">
    <text evidence="2">The sequence shown here is derived from an EMBL/GenBank/DDBJ whole genome shotgun (WGS) entry which is preliminary data.</text>
</comment>
<evidence type="ECO:0000313" key="2">
    <source>
        <dbReference type="EMBL" id="MED6146913.1"/>
    </source>
</evidence>
<keyword evidence="3" id="KW-1185">Reference proteome</keyword>
<reference evidence="2 3" key="1">
    <citation type="journal article" date="2023" name="Plants (Basel)">
        <title>Bridging the Gap: Combining Genomics and Transcriptomics Approaches to Understand Stylosanthes scabra, an Orphan Legume from the Brazilian Caatinga.</title>
        <authorList>
            <person name="Ferreira-Neto J.R.C."/>
            <person name="da Silva M.D."/>
            <person name="Binneck E."/>
            <person name="de Melo N.F."/>
            <person name="da Silva R.H."/>
            <person name="de Melo A.L.T.M."/>
            <person name="Pandolfi V."/>
            <person name="Bustamante F.O."/>
            <person name="Brasileiro-Vidal A.C."/>
            <person name="Benko-Iseppon A.M."/>
        </authorList>
    </citation>
    <scope>NUCLEOTIDE SEQUENCE [LARGE SCALE GENOMIC DNA]</scope>
    <source>
        <tissue evidence="2">Leaves</tissue>
    </source>
</reference>
<dbReference type="Gene3D" id="3.40.50.1980">
    <property type="entry name" value="Nitrogenase molybdenum iron protein domain"/>
    <property type="match status" value="1"/>
</dbReference>
<dbReference type="InterPro" id="IPR012131">
    <property type="entry name" value="Hstdl_DH"/>
</dbReference>
<gene>
    <name evidence="2" type="ORF">PIB30_039141</name>
</gene>
<sequence>MCKAPIAIRQRAIPPPQDCSIHQINPIVDHVRTRGDAAVKDRYTWKFEKAKLDKAVEVVSGGGTAVLLSRLSVPAHIAGCKTIVLATPPSQDGTICKEVLYCAKKVGVTHILKSGGAQV</sequence>
<dbReference type="EMBL" id="JASCZI010090826">
    <property type="protein sequence ID" value="MED6146913.1"/>
    <property type="molecule type" value="Genomic_DNA"/>
</dbReference>
<dbReference type="Pfam" id="PF00815">
    <property type="entry name" value="Histidinol_dh"/>
    <property type="match status" value="1"/>
</dbReference>
<evidence type="ECO:0008006" key="4">
    <source>
        <dbReference type="Google" id="ProtNLM"/>
    </source>
</evidence>
<accession>A0ABU6TGD1</accession>
<protein>
    <recommendedName>
        <fullName evidence="4">Tryptophan synthase beta chain-like PALP domain-containing protein</fullName>
    </recommendedName>
</protein>
<dbReference type="Proteomes" id="UP001341840">
    <property type="component" value="Unassembled WGS sequence"/>
</dbReference>
<dbReference type="PANTHER" id="PTHR21256:SF2">
    <property type="entry name" value="HISTIDINE BIOSYNTHESIS TRIFUNCTIONAL PROTEIN"/>
    <property type="match status" value="1"/>
</dbReference>